<dbReference type="Gene3D" id="3.40.50.2000">
    <property type="entry name" value="Glycogen Phosphorylase B"/>
    <property type="match status" value="1"/>
</dbReference>
<reference evidence="3" key="1">
    <citation type="journal article" date="2019" name="Int. J. Syst. Evol. Microbiol.">
        <title>The Global Catalogue of Microorganisms (GCM) 10K type strain sequencing project: providing services to taxonomists for standard genome sequencing and annotation.</title>
        <authorList>
            <consortium name="The Broad Institute Genomics Platform"/>
            <consortium name="The Broad Institute Genome Sequencing Center for Infectious Disease"/>
            <person name="Wu L."/>
            <person name="Ma J."/>
        </authorList>
    </citation>
    <scope>NUCLEOTIDE SEQUENCE [LARGE SCALE GENOMIC DNA]</scope>
    <source>
        <strain evidence="3">JCM 17804</strain>
    </source>
</reference>
<protein>
    <submittedName>
        <fullName evidence="2">Glycosyltransferase family 4 protein</fullName>
    </submittedName>
</protein>
<dbReference type="EMBL" id="BAABGJ010000012">
    <property type="protein sequence ID" value="GAA4337645.1"/>
    <property type="molecule type" value="Genomic_DNA"/>
</dbReference>
<dbReference type="InterPro" id="IPR001296">
    <property type="entry name" value="Glyco_trans_1"/>
</dbReference>
<proteinExistence type="predicted"/>
<dbReference type="PANTHER" id="PTHR12526:SF635">
    <property type="entry name" value="GLYCOSYL TRANSFERASE GROUP 1"/>
    <property type="match status" value="1"/>
</dbReference>
<dbReference type="PANTHER" id="PTHR12526">
    <property type="entry name" value="GLYCOSYLTRANSFERASE"/>
    <property type="match status" value="1"/>
</dbReference>
<evidence type="ECO:0000313" key="3">
    <source>
        <dbReference type="Proteomes" id="UP001500975"/>
    </source>
</evidence>
<evidence type="ECO:0000313" key="2">
    <source>
        <dbReference type="EMBL" id="GAA4337645.1"/>
    </source>
</evidence>
<dbReference type="Proteomes" id="UP001500975">
    <property type="component" value="Unassembled WGS sequence"/>
</dbReference>
<feature type="domain" description="Glycosyl transferase family 1" evidence="1">
    <location>
        <begin position="172"/>
        <end position="327"/>
    </location>
</feature>
<accession>A0ABP8HD10</accession>
<dbReference type="CDD" id="cd03801">
    <property type="entry name" value="GT4_PimA-like"/>
    <property type="match status" value="1"/>
</dbReference>
<organism evidence="2 3">
    <name type="scientific">Variovorax defluvii</name>
    <dbReference type="NCBI Taxonomy" id="913761"/>
    <lineage>
        <taxon>Bacteria</taxon>
        <taxon>Pseudomonadati</taxon>
        <taxon>Pseudomonadota</taxon>
        <taxon>Betaproteobacteria</taxon>
        <taxon>Burkholderiales</taxon>
        <taxon>Comamonadaceae</taxon>
        <taxon>Variovorax</taxon>
    </lineage>
</organism>
<keyword evidence="3" id="KW-1185">Reference proteome</keyword>
<gene>
    <name evidence="2" type="ORF">GCM10023165_15800</name>
</gene>
<sequence length="345" mass="37878">MKVLVVNNMAPFVSGGAEAMAEHLRHHLQVAGHEAEILRIPFQWEPATRIPSQMLMARAFELQNVDHVIALKFPAYLIPHPRKTMWLVHQYRQAYDLYDAGQTNLPPGELGEDIRQLIKNADDECFRQARRIFSISDVTQKRLAHYNGFDSQILRAPINDPEIFVDAPSEGYVFAGGRVNGAKRQHLLVEAMAHAAGNVRLVVGGPPDTEADAARLRAAVERLGLQDRVRLDLRFLSRQEYADYVNRSSAVASLPFDEESYSYVAMEGATAAKALISTTDSGGVLGLVKNGETGWVCEPSSEALAGAMSAACADPARARDLGRAAKARWEGFGINWQATVGTLLS</sequence>
<dbReference type="SUPFAM" id="SSF53756">
    <property type="entry name" value="UDP-Glycosyltransferase/glycogen phosphorylase"/>
    <property type="match status" value="1"/>
</dbReference>
<name>A0ABP8HD10_9BURK</name>
<dbReference type="RefSeq" id="WP_345537044.1">
    <property type="nucleotide sequence ID" value="NZ_BAABGJ010000012.1"/>
</dbReference>
<evidence type="ECO:0000259" key="1">
    <source>
        <dbReference type="Pfam" id="PF00534"/>
    </source>
</evidence>
<comment type="caution">
    <text evidence="2">The sequence shown here is derived from an EMBL/GenBank/DDBJ whole genome shotgun (WGS) entry which is preliminary data.</text>
</comment>
<dbReference type="Pfam" id="PF00534">
    <property type="entry name" value="Glycos_transf_1"/>
    <property type="match status" value="1"/>
</dbReference>